<reference evidence="2" key="1">
    <citation type="submission" date="2021-10" db="EMBL/GenBank/DDBJ databases">
        <title>Tropical sea cucumber genome reveals ecological adaptation and Cuvierian tubules defense mechanism.</title>
        <authorList>
            <person name="Chen T."/>
        </authorList>
    </citation>
    <scope>NUCLEOTIDE SEQUENCE</scope>
    <source>
        <strain evidence="2">Nanhai2018</strain>
        <tissue evidence="2">Muscle</tissue>
    </source>
</reference>
<gene>
    <name evidence="2" type="ORF">HOLleu_11877</name>
</gene>
<sequence>MPMSNKERQQKWRQKQKENGTYEQVRKKFRESRKKKRSSLSNRELKVVREKERLRQQKYRAKKVEQPIVGTKSPLMSAQTLGKAVQRVSANLPKSPRKRSRVVKALSKKFGTCHHEETSKNGSGGYNKLSDKSVETITNYYCRDDISWQSPNRKDSISIKNGDEKNHTQKRFMLITLKECYALFEKEYPGITVSLSAFCSLRPQHVFLLQDVPHNLCLCRYHENVRLLLECLNKSLSQNIETHFYDFLETIVCDQENEDCMLSKCDVCKDKFDEMYTIAEDESMQHVKWAQWETVEGRATKVMKSGTLLNCLKALKSKLPDFLIHTFVKRKQSAHFEAEKSRANGEHVVLQVDFAENYTAIQQNEIQSAYWSHNQVTLFTACAHLDNKKVKSYVIVSDDLVHGKYAVSTFLDHLIKDIKSVCPTVKSIAFFSDGAASQFKQRFLFDNITHYKELYNIDATWNFFATSHGKGAVDGIGGNVKRQVWMASKAGAIVTDAMSFADVASKRAKAIQIIYVPAREVADAKSMLEARWQDVTAVPNTQGTHMVQALGKHVVRTSMYSTRGIYHEHNLKDDVNLQASSSSNSTSSCPEEEHHPIHIGDFVLLKYTAKNKSFKYVAQVTDIHSHENGKTYDVTHLRKNDEEGMIFAEKDLTDKLGVVDRTLTNHESVAGCIHG</sequence>
<feature type="compositionally biased region" description="Basic residues" evidence="1">
    <location>
        <begin position="27"/>
        <end position="38"/>
    </location>
</feature>
<keyword evidence="3" id="KW-1185">Reference proteome</keyword>
<comment type="caution">
    <text evidence="2">The sequence shown here is derived from an EMBL/GenBank/DDBJ whole genome shotgun (WGS) entry which is preliminary data.</text>
</comment>
<dbReference type="OrthoDB" id="6375801at2759"/>
<dbReference type="AlphaFoldDB" id="A0A9Q1H9R0"/>
<organism evidence="2 3">
    <name type="scientific">Holothuria leucospilota</name>
    <name type="common">Black long sea cucumber</name>
    <name type="synonym">Mertensiothuria leucospilota</name>
    <dbReference type="NCBI Taxonomy" id="206669"/>
    <lineage>
        <taxon>Eukaryota</taxon>
        <taxon>Metazoa</taxon>
        <taxon>Echinodermata</taxon>
        <taxon>Eleutherozoa</taxon>
        <taxon>Echinozoa</taxon>
        <taxon>Holothuroidea</taxon>
        <taxon>Aspidochirotacea</taxon>
        <taxon>Aspidochirotida</taxon>
        <taxon>Holothuriidae</taxon>
        <taxon>Holothuria</taxon>
    </lineage>
</organism>
<protein>
    <submittedName>
        <fullName evidence="2">Uncharacterized protein</fullName>
    </submittedName>
</protein>
<dbReference type="PANTHER" id="PTHR46601">
    <property type="entry name" value="ULP_PROTEASE DOMAIN-CONTAINING PROTEIN"/>
    <property type="match status" value="1"/>
</dbReference>
<name>A0A9Q1H9R0_HOLLE</name>
<dbReference type="EMBL" id="JAIZAY010000005">
    <property type="protein sequence ID" value="KAJ8041142.1"/>
    <property type="molecule type" value="Genomic_DNA"/>
</dbReference>
<proteinExistence type="predicted"/>
<dbReference type="PANTHER" id="PTHR46601:SF2">
    <property type="entry name" value="UBIQUITIN-LIKE PROTEASE FAMILY PROFILE DOMAIN-CONTAINING PROTEIN"/>
    <property type="match status" value="1"/>
</dbReference>
<feature type="compositionally biased region" description="Basic and acidic residues" evidence="1">
    <location>
        <begin position="1"/>
        <end position="26"/>
    </location>
</feature>
<evidence type="ECO:0000313" key="2">
    <source>
        <dbReference type="EMBL" id="KAJ8041142.1"/>
    </source>
</evidence>
<evidence type="ECO:0000313" key="3">
    <source>
        <dbReference type="Proteomes" id="UP001152320"/>
    </source>
</evidence>
<accession>A0A9Q1H9R0</accession>
<evidence type="ECO:0000256" key="1">
    <source>
        <dbReference type="SAM" id="MobiDB-lite"/>
    </source>
</evidence>
<feature type="region of interest" description="Disordered" evidence="1">
    <location>
        <begin position="1"/>
        <end position="44"/>
    </location>
</feature>
<dbReference type="Proteomes" id="UP001152320">
    <property type="component" value="Chromosome 5"/>
</dbReference>